<accession>A0A4P1R555</accession>
<keyword evidence="3" id="KW-1185">Reference proteome</keyword>
<dbReference type="EMBL" id="CM007371">
    <property type="protein sequence ID" value="OIW02385.1"/>
    <property type="molecule type" value="Genomic_DNA"/>
</dbReference>
<dbReference type="AlphaFoldDB" id="A0A4P1R555"/>
<dbReference type="STRING" id="3871.A0A4P1R555"/>
<organism evidence="2 3">
    <name type="scientific">Lupinus angustifolius</name>
    <name type="common">Narrow-leaved blue lupine</name>
    <dbReference type="NCBI Taxonomy" id="3871"/>
    <lineage>
        <taxon>Eukaryota</taxon>
        <taxon>Viridiplantae</taxon>
        <taxon>Streptophyta</taxon>
        <taxon>Embryophyta</taxon>
        <taxon>Tracheophyta</taxon>
        <taxon>Spermatophyta</taxon>
        <taxon>Magnoliopsida</taxon>
        <taxon>eudicotyledons</taxon>
        <taxon>Gunneridae</taxon>
        <taxon>Pentapetalae</taxon>
        <taxon>rosids</taxon>
        <taxon>fabids</taxon>
        <taxon>Fabales</taxon>
        <taxon>Fabaceae</taxon>
        <taxon>Papilionoideae</taxon>
        <taxon>50 kb inversion clade</taxon>
        <taxon>genistoids sensu lato</taxon>
        <taxon>core genistoids</taxon>
        <taxon>Genisteae</taxon>
        <taxon>Lupinus</taxon>
    </lineage>
</organism>
<proteinExistence type="predicted"/>
<name>A0A4P1R555_LUPAN</name>
<dbReference type="Gramene" id="OIW02385">
    <property type="protein sequence ID" value="OIW02385"/>
    <property type="gene ID" value="TanjilG_04978"/>
</dbReference>
<dbReference type="PANTHER" id="PTHR14791">
    <property type="entry name" value="BOMB/KIRA PROTEINS"/>
    <property type="match status" value="1"/>
</dbReference>
<dbReference type="PANTHER" id="PTHR14791:SF42">
    <property type="entry name" value="F16L1.2 PROTEIN"/>
    <property type="match status" value="1"/>
</dbReference>
<feature type="region of interest" description="Disordered" evidence="1">
    <location>
        <begin position="75"/>
        <end position="94"/>
    </location>
</feature>
<evidence type="ECO:0000313" key="2">
    <source>
        <dbReference type="EMBL" id="OIW02385.1"/>
    </source>
</evidence>
<dbReference type="InterPro" id="IPR051105">
    <property type="entry name" value="WWC/KIBRA_Hippo_Reg"/>
</dbReference>
<evidence type="ECO:0000313" key="3">
    <source>
        <dbReference type="Proteomes" id="UP000188354"/>
    </source>
</evidence>
<sequence length="210" mass="24086">MKVPSELEASSKKRKWEDPFTEDFFKDQSNEEKRKSIFGIELHLETPLPSHNWKQYLSIQSGHIHLCDTTRINSNIPNSKRCSEPEPEPQSQGQMSLDLELNLTYKSLVEKEDSCDIREKKKNNNFCSIGSSAAERDLSIESSGYKMDSPSWLSISEGDNKEMVATVCMKCHMLVMLCKLSPSCPNCKFMHPPDHNPSKFLNRRRCPLLC</sequence>
<protein>
    <submittedName>
        <fullName evidence="2">Uncharacterized protein</fullName>
    </submittedName>
</protein>
<reference evidence="2 3" key="1">
    <citation type="journal article" date="2017" name="Plant Biotechnol. J.">
        <title>A comprehensive draft genome sequence for lupin (Lupinus angustifolius), an emerging health food: insights into plant-microbe interactions and legume evolution.</title>
        <authorList>
            <person name="Hane J.K."/>
            <person name="Ming Y."/>
            <person name="Kamphuis L.G."/>
            <person name="Nelson M.N."/>
            <person name="Garg G."/>
            <person name="Atkins C.A."/>
            <person name="Bayer P.E."/>
            <person name="Bravo A."/>
            <person name="Bringans S."/>
            <person name="Cannon S."/>
            <person name="Edwards D."/>
            <person name="Foley R."/>
            <person name="Gao L.L."/>
            <person name="Harrison M.J."/>
            <person name="Huang W."/>
            <person name="Hurgobin B."/>
            <person name="Li S."/>
            <person name="Liu C.W."/>
            <person name="McGrath A."/>
            <person name="Morahan G."/>
            <person name="Murray J."/>
            <person name="Weller J."/>
            <person name="Jian J."/>
            <person name="Singh K.B."/>
        </authorList>
    </citation>
    <scope>NUCLEOTIDE SEQUENCE [LARGE SCALE GENOMIC DNA]</scope>
    <source>
        <strain evidence="3">cv. Tanjil</strain>
        <tissue evidence="2">Whole plant</tissue>
    </source>
</reference>
<evidence type="ECO:0000256" key="1">
    <source>
        <dbReference type="SAM" id="MobiDB-lite"/>
    </source>
</evidence>
<dbReference type="Proteomes" id="UP000188354">
    <property type="component" value="Chromosome LG11"/>
</dbReference>
<gene>
    <name evidence="2" type="ORF">TanjilG_04978</name>
</gene>